<evidence type="ECO:0000313" key="13">
    <source>
        <dbReference type="EMBL" id="CAB3377697.1"/>
    </source>
</evidence>
<evidence type="ECO:0000256" key="9">
    <source>
        <dbReference type="ARBA" id="ARBA00023244"/>
    </source>
</evidence>
<evidence type="ECO:0000256" key="3">
    <source>
        <dbReference type="ARBA" id="ARBA00010551"/>
    </source>
</evidence>
<keyword evidence="14" id="KW-1185">Reference proteome</keyword>
<comment type="catalytic activity">
    <reaction evidence="10 11">
        <text>protoporphyrinogen IX + 3 O2 = protoporphyrin IX + 3 H2O2</text>
        <dbReference type="Rhea" id="RHEA:25576"/>
        <dbReference type="ChEBI" id="CHEBI:15379"/>
        <dbReference type="ChEBI" id="CHEBI:16240"/>
        <dbReference type="ChEBI" id="CHEBI:57306"/>
        <dbReference type="ChEBI" id="CHEBI:57307"/>
        <dbReference type="EC" id="1.3.3.4"/>
    </reaction>
</comment>
<sequence>MPTVVLGGGIAGLSAAYYLREAAPIVIEATSRLGGWIHTNKRPSGTLFELGPRTIRPAGVPGANTLNLIEDLNLEQKVRPISRDHPAAKNRMIFAKGKLHLLPNSLSGLFQTKAPFSKPLAACAWTDFRAKRKISTDESSFDFIKRRFGEDVAEYAISPMLCGICAGSAKEISAKMLFRSLFEAEQKHGSVFKGLLKEALSAEKKAANADQPGKLATRAKTERWSIYSLENGLETLPLTMAQKLRESKVEFKLNDPCVQIKFNSDSVRLSLRSGTSIEGETLISALPASSLAPLLTEQHPQLSRALSEQNCATVAVVNVQFKGNLIKEPGFGFLVPPIEQKPLLGVIYDSVCFPCPSGDTVFTAMMGGHWFHPQFTGKSPQELASVAVRGIQDILGITQEPVDVNSVILQDCIPQYTVGHYERLDEIDNYVEKNRLPLYLVGSSYRGIGINDVIMSAKLAVDKIKRQSSD</sequence>
<keyword evidence="7 11" id="KW-0560">Oxidoreductase</keyword>
<dbReference type="Gene3D" id="3.50.50.60">
    <property type="entry name" value="FAD/NAD(P)-binding domain"/>
    <property type="match status" value="1"/>
</dbReference>
<comment type="pathway">
    <text evidence="2 11">Porphyrin-containing compound metabolism; protoporphyrin-IX biosynthesis; protoporphyrin-IX from protoporphyrinogen-IX: step 1/1.</text>
</comment>
<evidence type="ECO:0000256" key="11">
    <source>
        <dbReference type="RuleBase" id="RU367069"/>
    </source>
</evidence>
<evidence type="ECO:0000256" key="8">
    <source>
        <dbReference type="ARBA" id="ARBA00023133"/>
    </source>
</evidence>
<dbReference type="InterPro" id="IPR050464">
    <property type="entry name" value="Zeta_carotene_desat/Oxidored"/>
</dbReference>
<reference evidence="13 14" key="1">
    <citation type="submission" date="2020-04" db="EMBL/GenBank/DDBJ databases">
        <authorList>
            <person name="Alioto T."/>
            <person name="Alioto T."/>
            <person name="Gomez Garrido J."/>
        </authorList>
    </citation>
    <scope>NUCLEOTIDE SEQUENCE [LARGE SCALE GENOMIC DNA]</scope>
</reference>
<dbReference type="GO" id="GO:0004729">
    <property type="term" value="F:oxygen-dependent protoporphyrinogen oxidase activity"/>
    <property type="evidence" value="ECO:0007669"/>
    <property type="project" value="UniProtKB-UniRule"/>
</dbReference>
<comment type="cofactor">
    <cofactor evidence="11">
        <name>FAD</name>
        <dbReference type="ChEBI" id="CHEBI:57692"/>
    </cofactor>
    <text evidence="11">Binds 1 FAD per subunit.</text>
</comment>
<dbReference type="PANTHER" id="PTHR42923:SF3">
    <property type="entry name" value="PROTOPORPHYRINOGEN OXIDASE"/>
    <property type="match status" value="1"/>
</dbReference>
<evidence type="ECO:0000259" key="12">
    <source>
        <dbReference type="Pfam" id="PF01593"/>
    </source>
</evidence>
<evidence type="ECO:0000256" key="5">
    <source>
        <dbReference type="ARBA" id="ARBA00022630"/>
    </source>
</evidence>
<evidence type="ECO:0000256" key="2">
    <source>
        <dbReference type="ARBA" id="ARBA00005073"/>
    </source>
</evidence>
<dbReference type="GO" id="GO:0006782">
    <property type="term" value="P:protoporphyrinogen IX biosynthetic process"/>
    <property type="evidence" value="ECO:0007669"/>
    <property type="project" value="UniProtKB-UniRule"/>
</dbReference>
<keyword evidence="6 11" id="KW-0274">FAD</keyword>
<feature type="domain" description="Amine oxidase" evidence="12">
    <location>
        <begin position="10"/>
        <end position="464"/>
    </location>
</feature>
<dbReference type="Proteomes" id="UP000494165">
    <property type="component" value="Unassembled WGS sequence"/>
</dbReference>
<proteinExistence type="inferred from homology"/>
<comment type="caution">
    <text evidence="13">The sequence shown here is derived from an EMBL/GenBank/DDBJ whole genome shotgun (WGS) entry which is preliminary data.</text>
</comment>
<comment type="function">
    <text evidence="1 11">Catalyzes the 6-electron oxidation of protoporphyrinogen-IX to form protoporphyrin-IX.</text>
</comment>
<name>A0A8S1D892_9INSE</name>
<dbReference type="EC" id="1.3.3.4" evidence="4 11"/>
<dbReference type="EMBL" id="CADEPI010000149">
    <property type="protein sequence ID" value="CAB3377697.1"/>
    <property type="molecule type" value="Genomic_DNA"/>
</dbReference>
<evidence type="ECO:0000256" key="4">
    <source>
        <dbReference type="ARBA" id="ARBA00012867"/>
    </source>
</evidence>
<dbReference type="InterPro" id="IPR004572">
    <property type="entry name" value="Protoporphyrinogen_oxidase"/>
</dbReference>
<dbReference type="OrthoDB" id="419752at2759"/>
<gene>
    <name evidence="13" type="ORF">CLODIP_2_CD13611</name>
</gene>
<dbReference type="AlphaFoldDB" id="A0A8S1D892"/>
<dbReference type="NCBIfam" id="TIGR00562">
    <property type="entry name" value="proto_IX_ox"/>
    <property type="match status" value="1"/>
</dbReference>
<protein>
    <recommendedName>
        <fullName evidence="4 11">Protoporphyrinogen oxidase</fullName>
        <ecNumber evidence="4 11">1.3.3.4</ecNumber>
    </recommendedName>
</protein>
<dbReference type="SUPFAM" id="SSF54373">
    <property type="entry name" value="FAD-linked reductases, C-terminal domain"/>
    <property type="match status" value="1"/>
</dbReference>
<evidence type="ECO:0000256" key="6">
    <source>
        <dbReference type="ARBA" id="ARBA00022827"/>
    </source>
</evidence>
<organism evidence="13 14">
    <name type="scientific">Cloeon dipterum</name>
    <dbReference type="NCBI Taxonomy" id="197152"/>
    <lineage>
        <taxon>Eukaryota</taxon>
        <taxon>Metazoa</taxon>
        <taxon>Ecdysozoa</taxon>
        <taxon>Arthropoda</taxon>
        <taxon>Hexapoda</taxon>
        <taxon>Insecta</taxon>
        <taxon>Pterygota</taxon>
        <taxon>Palaeoptera</taxon>
        <taxon>Ephemeroptera</taxon>
        <taxon>Pisciforma</taxon>
        <taxon>Baetidae</taxon>
        <taxon>Cloeon</taxon>
    </lineage>
</organism>
<keyword evidence="9 11" id="KW-0627">Porphyrin biosynthesis</keyword>
<evidence type="ECO:0000256" key="7">
    <source>
        <dbReference type="ARBA" id="ARBA00023002"/>
    </source>
</evidence>
<dbReference type="GO" id="GO:0005743">
    <property type="term" value="C:mitochondrial inner membrane"/>
    <property type="evidence" value="ECO:0007669"/>
    <property type="project" value="UniProtKB-SubCell"/>
</dbReference>
<dbReference type="InterPro" id="IPR002937">
    <property type="entry name" value="Amino_oxidase"/>
</dbReference>
<dbReference type="Pfam" id="PF01593">
    <property type="entry name" value="Amino_oxidase"/>
    <property type="match status" value="1"/>
</dbReference>
<keyword evidence="8 11" id="KW-0350">Heme biosynthesis</keyword>
<comment type="subcellular location">
    <subcellularLocation>
        <location evidence="11">Mitochondrion inner membrane</location>
    </subcellularLocation>
</comment>
<evidence type="ECO:0000313" key="14">
    <source>
        <dbReference type="Proteomes" id="UP000494165"/>
    </source>
</evidence>
<dbReference type="InterPro" id="IPR036188">
    <property type="entry name" value="FAD/NAD-bd_sf"/>
</dbReference>
<dbReference type="SUPFAM" id="SSF51905">
    <property type="entry name" value="FAD/NAD(P)-binding domain"/>
    <property type="match status" value="1"/>
</dbReference>
<evidence type="ECO:0000256" key="10">
    <source>
        <dbReference type="ARBA" id="ARBA00047554"/>
    </source>
</evidence>
<keyword evidence="5 11" id="KW-0285">Flavoprotein</keyword>
<dbReference type="PANTHER" id="PTHR42923">
    <property type="entry name" value="PROTOPORPHYRINOGEN OXIDASE"/>
    <property type="match status" value="1"/>
</dbReference>
<evidence type="ECO:0000256" key="1">
    <source>
        <dbReference type="ARBA" id="ARBA00002600"/>
    </source>
</evidence>
<comment type="similarity">
    <text evidence="3 11">Belongs to the protoporphyrinogen/coproporphyrinogen oxidase family. Protoporphyrinogen oxidase subfamily.</text>
</comment>
<accession>A0A8S1D892</accession>